<accession>A0A8J5GLP0</accession>
<keyword evidence="3" id="KW-1185">Reference proteome</keyword>
<name>A0A8J5GLP0_ZINOF</name>
<dbReference type="PANTHER" id="PTHR37194:SF2">
    <property type="entry name" value="T2E6.7-RELATED"/>
    <property type="match status" value="1"/>
</dbReference>
<feature type="region of interest" description="Disordered" evidence="1">
    <location>
        <begin position="122"/>
        <end position="152"/>
    </location>
</feature>
<dbReference type="PANTHER" id="PTHR37194">
    <property type="entry name" value="T2E6.7-RELATED"/>
    <property type="match status" value="1"/>
</dbReference>
<feature type="compositionally biased region" description="Acidic residues" evidence="1">
    <location>
        <begin position="125"/>
        <end position="142"/>
    </location>
</feature>
<sequence length="152" mass="16936">MFVSPETLHEHHVVLHQCLFKHGCGFSVDIVWSYPLSRLRHSKLEKKGRAVGMLSVLYQSFRMDGELRDVSYSEPKVKATLSLGSEKLSICSNSGILSQQLASMKEQAMTILKEYITKHNAPTDVPDEVVEGSSSDESEEPDVPAKKSKTQS</sequence>
<reference evidence="2 3" key="1">
    <citation type="submission" date="2020-08" db="EMBL/GenBank/DDBJ databases">
        <title>Plant Genome Project.</title>
        <authorList>
            <person name="Zhang R.-G."/>
        </authorList>
    </citation>
    <scope>NUCLEOTIDE SEQUENCE [LARGE SCALE GENOMIC DNA]</scope>
    <source>
        <tissue evidence="2">Rhizome</tissue>
    </source>
</reference>
<evidence type="ECO:0000313" key="3">
    <source>
        <dbReference type="Proteomes" id="UP000734854"/>
    </source>
</evidence>
<organism evidence="2 3">
    <name type="scientific">Zingiber officinale</name>
    <name type="common">Ginger</name>
    <name type="synonym">Amomum zingiber</name>
    <dbReference type="NCBI Taxonomy" id="94328"/>
    <lineage>
        <taxon>Eukaryota</taxon>
        <taxon>Viridiplantae</taxon>
        <taxon>Streptophyta</taxon>
        <taxon>Embryophyta</taxon>
        <taxon>Tracheophyta</taxon>
        <taxon>Spermatophyta</taxon>
        <taxon>Magnoliopsida</taxon>
        <taxon>Liliopsida</taxon>
        <taxon>Zingiberales</taxon>
        <taxon>Zingiberaceae</taxon>
        <taxon>Zingiber</taxon>
    </lineage>
</organism>
<dbReference type="AlphaFoldDB" id="A0A8J5GLP0"/>
<comment type="caution">
    <text evidence="2">The sequence shown here is derived from an EMBL/GenBank/DDBJ whole genome shotgun (WGS) entry which is preliminary data.</text>
</comment>
<evidence type="ECO:0000256" key="1">
    <source>
        <dbReference type="SAM" id="MobiDB-lite"/>
    </source>
</evidence>
<dbReference type="EMBL" id="JACMSC010000008">
    <property type="protein sequence ID" value="KAG6509600.1"/>
    <property type="molecule type" value="Genomic_DNA"/>
</dbReference>
<gene>
    <name evidence="2" type="ORF">ZIOFF_027600</name>
</gene>
<dbReference type="Proteomes" id="UP000734854">
    <property type="component" value="Unassembled WGS sequence"/>
</dbReference>
<protein>
    <submittedName>
        <fullName evidence="2">Uncharacterized protein</fullName>
    </submittedName>
</protein>
<proteinExistence type="predicted"/>
<evidence type="ECO:0000313" key="2">
    <source>
        <dbReference type="EMBL" id="KAG6509600.1"/>
    </source>
</evidence>